<dbReference type="Pfam" id="PF00551">
    <property type="entry name" value="Formyl_trans_N"/>
    <property type="match status" value="1"/>
</dbReference>
<accession>A0A154QKU2</accession>
<proteinExistence type="predicted"/>
<name>A0A154QKU2_9GAMM</name>
<keyword evidence="4" id="KW-0658">Purine biosynthesis</keyword>
<evidence type="ECO:0000256" key="4">
    <source>
        <dbReference type="ARBA" id="ARBA00022755"/>
    </source>
</evidence>
<evidence type="ECO:0000313" key="7">
    <source>
        <dbReference type="EMBL" id="KZC24377.1"/>
    </source>
</evidence>
<evidence type="ECO:0000256" key="1">
    <source>
        <dbReference type="ARBA" id="ARBA00005054"/>
    </source>
</evidence>
<keyword evidence="5" id="KW-1133">Transmembrane helix</keyword>
<evidence type="ECO:0000256" key="3">
    <source>
        <dbReference type="ARBA" id="ARBA00022679"/>
    </source>
</evidence>
<dbReference type="GO" id="GO:0005737">
    <property type="term" value="C:cytoplasm"/>
    <property type="evidence" value="ECO:0007669"/>
    <property type="project" value="TreeGrafter"/>
</dbReference>
<keyword evidence="3 7" id="KW-0808">Transferase</keyword>
<comment type="pathway">
    <text evidence="1">Purine metabolism; IMP biosynthesis via de novo pathway; N(2)-formyl-N(1)-(5-phospho-D-ribosyl)glycinamide from N(1)-(5-phospho-D-ribosyl)glycinamide (10-formyl THF route): step 1/1.</text>
</comment>
<sequence length="257" mass="28754">MKRRLPRIAMLCGDGPSSWFMYNALAGEAEILAVVVERRPSARGMIRYRLRQLGWPTVIGQLAFIAFNRLLVRLQRPRMNELIRRYGLQADPPPAAITHRVHSVNTAAVRRLLGKLDVDAVVVNGTRIISRAVIECIDRPFINTHVGITPRYRGVHGGYWALVHDDAENCGVTVHLVDTGVDTGGVLYQQRIHAESSDGFNTYPLHQLAAAIPLMKQALRDAVDGTLTPRDGVGPSGLWYHPTLSQYLRYRFSRSVK</sequence>
<keyword evidence="5" id="KW-0472">Membrane</keyword>
<dbReference type="EMBL" id="LVJS01000028">
    <property type="protein sequence ID" value="KZC24377.1"/>
    <property type="molecule type" value="Genomic_DNA"/>
</dbReference>
<evidence type="ECO:0000256" key="5">
    <source>
        <dbReference type="SAM" id="Phobius"/>
    </source>
</evidence>
<organism evidence="7 8">
    <name type="scientific">Rhodanobacter thiooxydans</name>
    <dbReference type="NCBI Taxonomy" id="416169"/>
    <lineage>
        <taxon>Bacteria</taxon>
        <taxon>Pseudomonadati</taxon>
        <taxon>Pseudomonadota</taxon>
        <taxon>Gammaproteobacteria</taxon>
        <taxon>Lysobacterales</taxon>
        <taxon>Rhodanobacteraceae</taxon>
        <taxon>Rhodanobacter</taxon>
    </lineage>
</organism>
<keyword evidence="5" id="KW-0812">Transmembrane</keyword>
<feature type="transmembrane region" description="Helical" evidence="5">
    <location>
        <begin position="53"/>
        <end position="72"/>
    </location>
</feature>
<dbReference type="RefSeq" id="WP_039953417.1">
    <property type="nucleotide sequence ID" value="NZ_LVJS01000028.1"/>
</dbReference>
<dbReference type="EC" id="2.1.2.2" evidence="2"/>
<dbReference type="GO" id="GO:0006189">
    <property type="term" value="P:'de novo' IMP biosynthetic process"/>
    <property type="evidence" value="ECO:0007669"/>
    <property type="project" value="TreeGrafter"/>
</dbReference>
<evidence type="ECO:0000313" key="8">
    <source>
        <dbReference type="Proteomes" id="UP000076131"/>
    </source>
</evidence>
<dbReference type="PANTHER" id="PTHR43369:SF2">
    <property type="entry name" value="PHOSPHORIBOSYLGLYCINAMIDE FORMYLTRANSFERASE"/>
    <property type="match status" value="1"/>
</dbReference>
<dbReference type="CDD" id="cd08653">
    <property type="entry name" value="FMT_core_like_3"/>
    <property type="match status" value="1"/>
</dbReference>
<evidence type="ECO:0000256" key="2">
    <source>
        <dbReference type="ARBA" id="ARBA00012254"/>
    </source>
</evidence>
<keyword evidence="8" id="KW-1185">Reference proteome</keyword>
<reference evidence="7 8" key="1">
    <citation type="journal article" date="2016" name="MBio">
        <title>Lateral Gene Transfer in a Heavy Metal-Contaminated-Groundwater Microbial Community.</title>
        <authorList>
            <person name="Hemme C.L."/>
            <person name="Green S.J."/>
            <person name="Rishishwar L."/>
            <person name="Prakash O."/>
            <person name="Pettenato A."/>
            <person name="Chakraborty R."/>
            <person name="Deutschbauer A.M."/>
            <person name="Van Nostrand J.D."/>
            <person name="Wu L."/>
            <person name="He Z."/>
            <person name="Jordan I.K."/>
            <person name="Hazen T.C."/>
            <person name="Arkin A.P."/>
            <person name="Kostka J.E."/>
            <person name="Zhou J."/>
        </authorList>
    </citation>
    <scope>NUCLEOTIDE SEQUENCE [LARGE SCALE GENOMIC DNA]</scope>
    <source>
        <strain evidence="7 8">FW104-T7</strain>
    </source>
</reference>
<dbReference type="SUPFAM" id="SSF53328">
    <property type="entry name" value="Formyltransferase"/>
    <property type="match status" value="1"/>
</dbReference>
<dbReference type="Gene3D" id="3.40.50.170">
    <property type="entry name" value="Formyl transferase, N-terminal domain"/>
    <property type="match status" value="1"/>
</dbReference>
<dbReference type="InterPro" id="IPR002376">
    <property type="entry name" value="Formyl_transf_N"/>
</dbReference>
<dbReference type="InterPro" id="IPR036477">
    <property type="entry name" value="Formyl_transf_N_sf"/>
</dbReference>
<dbReference type="STRING" id="416169.RHOFW104T7_08785"/>
<comment type="caution">
    <text evidence="7">The sequence shown here is derived from an EMBL/GenBank/DDBJ whole genome shotgun (WGS) entry which is preliminary data.</text>
</comment>
<dbReference type="Proteomes" id="UP000076131">
    <property type="component" value="Unassembled WGS sequence"/>
</dbReference>
<dbReference type="AlphaFoldDB" id="A0A154QKU2"/>
<feature type="domain" description="Formyl transferase N-terminal" evidence="6">
    <location>
        <begin position="103"/>
        <end position="198"/>
    </location>
</feature>
<dbReference type="GO" id="GO:0004644">
    <property type="term" value="F:phosphoribosylglycinamide formyltransferase activity"/>
    <property type="evidence" value="ECO:0007669"/>
    <property type="project" value="UniProtKB-EC"/>
</dbReference>
<evidence type="ECO:0000259" key="6">
    <source>
        <dbReference type="Pfam" id="PF00551"/>
    </source>
</evidence>
<dbReference type="PANTHER" id="PTHR43369">
    <property type="entry name" value="PHOSPHORIBOSYLGLYCINAMIDE FORMYLTRANSFERASE"/>
    <property type="match status" value="1"/>
</dbReference>
<gene>
    <name evidence="7" type="ORF">RHOFW104T7_08785</name>
</gene>
<dbReference type="eggNOG" id="COG0223">
    <property type="taxonomic scope" value="Bacteria"/>
</dbReference>
<protein>
    <recommendedName>
        <fullName evidence="2">phosphoribosylglycinamide formyltransferase 1</fullName>
        <ecNumber evidence="2">2.1.2.2</ecNumber>
    </recommendedName>
</protein>